<dbReference type="InterPro" id="IPR007507">
    <property type="entry name" value="Glycos_transf_N"/>
</dbReference>
<keyword evidence="12" id="KW-1003">Cell membrane</keyword>
<sequence>MLIRLIYTLILSLASPLLLYGLYKSKPGKPSFGQRWKEHFGITPQTQGKNPIWIHAVSVGESIAAIPIIKQLKQRVPNQAIIVTTTTSTGAEQIEKLGDLVEHRYMPIDFSWCIRGFLKTVQPKQMLIMETELWPNTLHCVAKAGIPISVLNARLSERSCQRYAKFQAVFDLLAKNLSQVLCQYPSDAERFIRLGLDKASVHVTGSIKFDIEVSAEQISKGKALREQIGFERCVWIAASTHQGEDEIVLDAHKQLLKDNPNTLLMIVPRHPERFNQVTELAKQHQFNTITRTSQQPITSNVEVYIADTMGEMLVLLGGSDVCFMGGSLVGDNVGGHNLLEPAALQLPLLNGPSYFNFSEITDKLLEAQAVTICQDSQDIAGQLQQLFKQSELRKTKGLAAYQVVEQNRGALDKTLEITTINQVTK</sequence>
<dbReference type="FunFam" id="3.40.50.2000:FF:000032">
    <property type="entry name" value="3-deoxy-D-manno-octulosonic acid transferase"/>
    <property type="match status" value="1"/>
</dbReference>
<feature type="site" description="Transition state stabilizer" evidence="11">
    <location>
        <position position="208"/>
    </location>
</feature>
<dbReference type="SUPFAM" id="SSF53756">
    <property type="entry name" value="UDP-Glycosyltransferase/glycogen phosphorylase"/>
    <property type="match status" value="1"/>
</dbReference>
<evidence type="ECO:0000256" key="3">
    <source>
        <dbReference type="ARBA" id="ARBA00006380"/>
    </source>
</evidence>
<evidence type="ECO:0000313" key="15">
    <source>
        <dbReference type="Proteomes" id="UP000050463"/>
    </source>
</evidence>
<dbReference type="GO" id="GO:0005886">
    <property type="term" value="C:plasma membrane"/>
    <property type="evidence" value="ECO:0007669"/>
    <property type="project" value="UniProtKB-SubCell"/>
</dbReference>
<evidence type="ECO:0000256" key="9">
    <source>
        <dbReference type="ARBA" id="ARBA00049183"/>
    </source>
</evidence>
<dbReference type="FunFam" id="3.40.50.11720:FF:000001">
    <property type="entry name" value="3-deoxy-D-manno-octulosonic acid transferase"/>
    <property type="match status" value="1"/>
</dbReference>
<comment type="pathway">
    <text evidence="2 12">Bacterial outer membrane biogenesis; LPS core biosynthesis.</text>
</comment>
<keyword evidence="12" id="KW-0812">Transmembrane</keyword>
<keyword evidence="12" id="KW-1133">Transmembrane helix</keyword>
<evidence type="ECO:0000256" key="10">
    <source>
        <dbReference type="PIRSR" id="PIRSR639901-1"/>
    </source>
</evidence>
<dbReference type="InterPro" id="IPR038107">
    <property type="entry name" value="Glycos_transf_N_sf"/>
</dbReference>
<protein>
    <recommendedName>
        <fullName evidence="5 12">3-deoxy-D-manno-octulosonic acid transferase</fullName>
        <shortName evidence="12">Kdo transferase</shortName>
        <ecNumber evidence="4 12">2.4.99.12</ecNumber>
    </recommendedName>
    <alternativeName>
        <fullName evidence="8 12">Lipid IV(A) 3-deoxy-D-manno-octulosonic acid transferase</fullName>
    </alternativeName>
</protein>
<feature type="transmembrane region" description="Helical" evidence="12">
    <location>
        <begin position="6"/>
        <end position="23"/>
    </location>
</feature>
<comment type="function">
    <text evidence="12">Involved in lipopolysaccharide (LPS) biosynthesis. Catalyzes the transfer of 3-deoxy-D-manno-octulosonate (Kdo) residue(s) from CMP-Kdo to lipid IV(A), the tetraacyldisaccharide-1,4'-bisphosphate precursor of lipid A.</text>
</comment>
<dbReference type="EMBL" id="LIZK01000008">
    <property type="protein sequence ID" value="KPL93040.1"/>
    <property type="molecule type" value="Genomic_DNA"/>
</dbReference>
<evidence type="ECO:0000256" key="8">
    <source>
        <dbReference type="ARBA" id="ARBA00031445"/>
    </source>
</evidence>
<dbReference type="Proteomes" id="UP000050463">
    <property type="component" value="Unassembled WGS sequence"/>
</dbReference>
<evidence type="ECO:0000313" key="14">
    <source>
        <dbReference type="EMBL" id="KPL93040.1"/>
    </source>
</evidence>
<evidence type="ECO:0000256" key="7">
    <source>
        <dbReference type="ARBA" id="ARBA00022968"/>
    </source>
</evidence>
<feature type="site" description="Transition state stabilizer" evidence="11">
    <location>
        <position position="130"/>
    </location>
</feature>
<dbReference type="NCBIfam" id="NF004388">
    <property type="entry name" value="PRK05749.1-4"/>
    <property type="match status" value="1"/>
</dbReference>
<evidence type="ECO:0000256" key="2">
    <source>
        <dbReference type="ARBA" id="ARBA00004713"/>
    </source>
</evidence>
<dbReference type="EC" id="2.4.99.12" evidence="4 12"/>
<accession>A0A837NUV9</accession>
<dbReference type="PANTHER" id="PTHR42755:SF1">
    <property type="entry name" value="3-DEOXY-D-MANNO-OCTULOSONIC ACID TRANSFERASE, MITOCHONDRIAL-RELATED"/>
    <property type="match status" value="1"/>
</dbReference>
<dbReference type="RefSeq" id="WP_054547965.1">
    <property type="nucleotide sequence ID" value="NZ_LIZK01000008.1"/>
</dbReference>
<keyword evidence="12" id="KW-0448">Lipopolysaccharide biosynthesis</keyword>
<name>A0A837NUV9_VIBSP</name>
<feature type="active site" description="Proton acceptor" evidence="10">
    <location>
        <position position="61"/>
    </location>
</feature>
<evidence type="ECO:0000256" key="11">
    <source>
        <dbReference type="PIRSR" id="PIRSR639901-2"/>
    </source>
</evidence>
<evidence type="ECO:0000256" key="6">
    <source>
        <dbReference type="ARBA" id="ARBA00022679"/>
    </source>
</evidence>
<reference evidence="14 15" key="1">
    <citation type="submission" date="2015-08" db="EMBL/GenBank/DDBJ databases">
        <title>Draft Genome Sequence of Vibrio splendidus UCD-SED7.</title>
        <authorList>
            <person name="Lee R.D."/>
            <person name="Lang J.M."/>
            <person name="Coil D.A."/>
            <person name="Jospin G."/>
            <person name="Eisen J.A."/>
        </authorList>
    </citation>
    <scope>NUCLEOTIDE SEQUENCE [LARGE SCALE GENOMIC DNA]</scope>
    <source>
        <strain evidence="14 15">UCD-SED7</strain>
    </source>
</reference>
<proteinExistence type="inferred from homology"/>
<dbReference type="GO" id="GO:0009245">
    <property type="term" value="P:lipid A biosynthetic process"/>
    <property type="evidence" value="ECO:0007669"/>
    <property type="project" value="TreeGrafter"/>
</dbReference>
<keyword evidence="6 12" id="KW-0808">Transferase</keyword>
<dbReference type="Gene3D" id="3.40.50.11720">
    <property type="entry name" value="3-Deoxy-D-manno-octulosonic-acid transferase, N-terminal domain"/>
    <property type="match status" value="1"/>
</dbReference>
<comment type="catalytic activity">
    <reaction evidence="9 12">
        <text>lipid IVA (E. coli) + CMP-3-deoxy-beta-D-manno-octulosonate = alpha-Kdo-(2-&gt;6)-lipid IVA (E. coli) + CMP + H(+)</text>
        <dbReference type="Rhea" id="RHEA:28066"/>
        <dbReference type="ChEBI" id="CHEBI:15378"/>
        <dbReference type="ChEBI" id="CHEBI:58603"/>
        <dbReference type="ChEBI" id="CHEBI:60364"/>
        <dbReference type="ChEBI" id="CHEBI:60377"/>
        <dbReference type="ChEBI" id="CHEBI:85987"/>
        <dbReference type="EC" id="2.4.99.12"/>
    </reaction>
</comment>
<keyword evidence="7" id="KW-0735">Signal-anchor</keyword>
<evidence type="ECO:0000256" key="1">
    <source>
        <dbReference type="ARBA" id="ARBA00004388"/>
    </source>
</evidence>
<dbReference type="Gene3D" id="3.40.50.2000">
    <property type="entry name" value="Glycogen Phosphorylase B"/>
    <property type="match status" value="1"/>
</dbReference>
<dbReference type="InterPro" id="IPR039901">
    <property type="entry name" value="Kdotransferase"/>
</dbReference>
<dbReference type="UniPathway" id="UPA00958"/>
<evidence type="ECO:0000256" key="4">
    <source>
        <dbReference type="ARBA" id="ARBA00012621"/>
    </source>
</evidence>
<comment type="caution">
    <text evidence="14">The sequence shown here is derived from an EMBL/GenBank/DDBJ whole genome shotgun (WGS) entry which is preliminary data.</text>
</comment>
<evidence type="ECO:0000256" key="12">
    <source>
        <dbReference type="RuleBase" id="RU365103"/>
    </source>
</evidence>
<feature type="domain" description="3-deoxy-D-manno-octulosonic-acid transferase N-terminal" evidence="13">
    <location>
        <begin position="34"/>
        <end position="211"/>
    </location>
</feature>
<dbReference type="PANTHER" id="PTHR42755">
    <property type="entry name" value="3-DEOXY-MANNO-OCTULOSONATE CYTIDYLYLTRANSFERASE"/>
    <property type="match status" value="1"/>
</dbReference>
<dbReference type="AlphaFoldDB" id="A0A837NUV9"/>
<gene>
    <name evidence="14" type="ORF">AN168_17955</name>
</gene>
<dbReference type="GO" id="GO:0043842">
    <property type="term" value="F:Kdo transferase activity"/>
    <property type="evidence" value="ECO:0007669"/>
    <property type="project" value="UniProtKB-EC"/>
</dbReference>
<keyword evidence="12" id="KW-0472">Membrane</keyword>
<comment type="subcellular location">
    <subcellularLocation>
        <location evidence="1">Cell inner membrane</location>
        <topology evidence="1">Single-pass membrane protein</topology>
        <orientation evidence="1">Cytoplasmic side</orientation>
    </subcellularLocation>
    <subcellularLocation>
        <location evidence="12">Cell membrane</location>
    </subcellularLocation>
</comment>
<evidence type="ECO:0000256" key="5">
    <source>
        <dbReference type="ARBA" id="ARBA00019077"/>
    </source>
</evidence>
<dbReference type="GO" id="GO:0009244">
    <property type="term" value="P:lipopolysaccharide core region biosynthetic process"/>
    <property type="evidence" value="ECO:0007669"/>
    <property type="project" value="UniProtKB-UniRule"/>
</dbReference>
<comment type="similarity">
    <text evidence="3">Belongs to the glycosyltransferase group 1 family. Glycosyltransferase 30 subfamily.</text>
</comment>
<dbReference type="Pfam" id="PF04413">
    <property type="entry name" value="Glycos_transf_N"/>
    <property type="match status" value="1"/>
</dbReference>
<evidence type="ECO:0000259" key="13">
    <source>
        <dbReference type="Pfam" id="PF04413"/>
    </source>
</evidence>
<organism evidence="14 15">
    <name type="scientific">Vibrio splendidus</name>
    <dbReference type="NCBI Taxonomy" id="29497"/>
    <lineage>
        <taxon>Bacteria</taxon>
        <taxon>Pseudomonadati</taxon>
        <taxon>Pseudomonadota</taxon>
        <taxon>Gammaproteobacteria</taxon>
        <taxon>Vibrionales</taxon>
        <taxon>Vibrionaceae</taxon>
        <taxon>Vibrio</taxon>
    </lineage>
</organism>